<dbReference type="FunFam" id="3.30.60.60:FF:000007">
    <property type="entry name" value="Histone acetyltransferase"/>
    <property type="match status" value="1"/>
</dbReference>
<evidence type="ECO:0000313" key="9">
    <source>
        <dbReference type="Proteomes" id="UP000008549"/>
    </source>
</evidence>
<keyword evidence="3" id="KW-0808">Transferase</keyword>
<dbReference type="Gene3D" id="3.30.60.60">
    <property type="entry name" value="N-acetyl transferase-like"/>
    <property type="match status" value="1"/>
</dbReference>
<comment type="similarity">
    <text evidence="1">Belongs to the MYST (SAS/MOZ) family.</text>
</comment>
<evidence type="ECO:0000256" key="6">
    <source>
        <dbReference type="SAM" id="MobiDB-lite"/>
    </source>
</evidence>
<feature type="domain" description="MYST-type HAT" evidence="7">
    <location>
        <begin position="531"/>
        <end position="833"/>
    </location>
</feature>
<dbReference type="InterPro" id="IPR036388">
    <property type="entry name" value="WH-like_DNA-bd_sf"/>
</dbReference>
<dbReference type="Gene3D" id="3.40.630.30">
    <property type="match status" value="1"/>
</dbReference>
<protein>
    <recommendedName>
        <fullName evidence="2">histone acetyltransferase</fullName>
        <ecNumber evidence="2">2.3.1.48</ecNumber>
    </recommendedName>
</protein>
<feature type="compositionally biased region" description="Acidic residues" evidence="6">
    <location>
        <begin position="466"/>
        <end position="480"/>
    </location>
</feature>
<feature type="region of interest" description="Disordered" evidence="6">
    <location>
        <begin position="67"/>
        <end position="88"/>
    </location>
</feature>
<evidence type="ECO:0000313" key="8">
    <source>
        <dbReference type="EMBL" id="CAP36652.2"/>
    </source>
</evidence>
<feature type="region of interest" description="Disordered" evidence="6">
    <location>
        <begin position="915"/>
        <end position="1117"/>
    </location>
</feature>
<feature type="compositionally biased region" description="Polar residues" evidence="6">
    <location>
        <begin position="862"/>
        <end position="885"/>
    </location>
</feature>
<keyword evidence="4" id="KW-0007">Acetylation</keyword>
<evidence type="ECO:0000256" key="2">
    <source>
        <dbReference type="ARBA" id="ARBA00013184"/>
    </source>
</evidence>
<feature type="compositionally biased region" description="Acidic residues" evidence="6">
    <location>
        <begin position="1009"/>
        <end position="1025"/>
    </location>
</feature>
<dbReference type="GO" id="GO:0005634">
    <property type="term" value="C:nucleus"/>
    <property type="evidence" value="ECO:0000318"/>
    <property type="project" value="GO_Central"/>
</dbReference>
<dbReference type="HOGENOM" id="CLU_242746_0_0_1"/>
<gene>
    <name evidence="10" type="primary">lsy-12</name>
    <name evidence="8" type="synonym">Cbr-lsy-12</name>
    <name evidence="10" type="ORF">CBG19389</name>
    <name evidence="8" type="ORF">CBG_19389</name>
</gene>
<feature type="compositionally biased region" description="Low complexity" evidence="6">
    <location>
        <begin position="1193"/>
        <end position="1206"/>
    </location>
</feature>
<dbReference type="GO" id="GO:0010484">
    <property type="term" value="F:histone H3 acetyltransferase activity"/>
    <property type="evidence" value="ECO:0000318"/>
    <property type="project" value="GO_Central"/>
</dbReference>
<feature type="compositionally biased region" description="Basic and acidic residues" evidence="6">
    <location>
        <begin position="69"/>
        <end position="81"/>
    </location>
</feature>
<dbReference type="FunCoup" id="A8XVI4">
    <property type="interactions" value="12"/>
</dbReference>
<feature type="compositionally biased region" description="Low complexity" evidence="6">
    <location>
        <begin position="1463"/>
        <end position="1484"/>
    </location>
</feature>
<dbReference type="InterPro" id="IPR002717">
    <property type="entry name" value="HAT_MYST-type"/>
</dbReference>
<evidence type="ECO:0000256" key="4">
    <source>
        <dbReference type="ARBA" id="ARBA00022990"/>
    </source>
</evidence>
<dbReference type="WormBase" id="CBG19389">
    <property type="protein sequence ID" value="CBP43225"/>
    <property type="gene ID" value="WBGene00038623"/>
    <property type="gene designation" value="Cbr-lsy-12"/>
</dbReference>
<dbReference type="PANTHER" id="PTHR10615">
    <property type="entry name" value="HISTONE ACETYLTRANSFERASE"/>
    <property type="match status" value="1"/>
</dbReference>
<dbReference type="PROSITE" id="PS51726">
    <property type="entry name" value="MYST_HAT"/>
    <property type="match status" value="1"/>
</dbReference>
<evidence type="ECO:0000259" key="7">
    <source>
        <dbReference type="PROSITE" id="PS51726"/>
    </source>
</evidence>
<feature type="compositionally biased region" description="Basic and acidic residues" evidence="6">
    <location>
        <begin position="286"/>
        <end position="301"/>
    </location>
</feature>
<dbReference type="eggNOG" id="KOG2747">
    <property type="taxonomic scope" value="Eukaryota"/>
</dbReference>
<dbReference type="InParanoid" id="A8XVI4"/>
<accession>A8XVI4</accession>
<feature type="region of interest" description="Disordered" evidence="6">
    <location>
        <begin position="1146"/>
        <end position="1166"/>
    </location>
</feature>
<dbReference type="GO" id="GO:0070776">
    <property type="term" value="C:MOZ/MORF histone acetyltransferase complex"/>
    <property type="evidence" value="ECO:0000318"/>
    <property type="project" value="GO_Central"/>
</dbReference>
<dbReference type="GO" id="GO:0003682">
    <property type="term" value="F:chromatin binding"/>
    <property type="evidence" value="ECO:0000318"/>
    <property type="project" value="GO_Central"/>
</dbReference>
<dbReference type="PANTHER" id="PTHR10615:SF217">
    <property type="entry name" value="HISTONE ACETYLTRANSFERASE"/>
    <property type="match status" value="1"/>
</dbReference>
<feature type="region of interest" description="Disordered" evidence="6">
    <location>
        <begin position="134"/>
        <end position="175"/>
    </location>
</feature>
<reference evidence="8 9" key="2">
    <citation type="journal article" date="2011" name="PLoS Genet.">
        <title>Caenorhabditis briggsae recombinant inbred line genotypes reveal inter-strain incompatibility and the evolution of recombination.</title>
        <authorList>
            <person name="Ross J.A."/>
            <person name="Koboldt D.C."/>
            <person name="Staisch J.E."/>
            <person name="Chamberlin H.M."/>
            <person name="Gupta B.P."/>
            <person name="Miller R.D."/>
            <person name="Baird S.E."/>
            <person name="Haag E.S."/>
        </authorList>
    </citation>
    <scope>NUCLEOTIDE SEQUENCE [LARGE SCALE GENOMIC DNA]</scope>
    <source>
        <strain evidence="8 9">AF16</strain>
    </source>
</reference>
<feature type="compositionally biased region" description="Basic residues" evidence="6">
    <location>
        <begin position="1044"/>
        <end position="1056"/>
    </location>
</feature>
<sequence>MKIEPEDDYSYEEKEEERRKKNLEDLRACQLNMKRVGGVTDRHLLDLTKEKTSRVQNQAYLEMMSQREGYGRDQGTSHEAPDVPFGNAPLSRSSFPVVATHSGPIMSSDTRTRSRIKVEIKQEIDDIQDYLVSSTTQTPKPKAQKSKATAPKATPKNQKKKKKKEAEEEDAYRPPHAWKNNTRYLYFAPAPARRSARLIKKEEDAIQKKLQGMKKEIVAQDLYPNLDVIPSPPDFIPSPQSNELHEDLASAAINKQIDMFVATGEAMDPEDLNEIFAGSMSVSTTDHSKPQSKREEHKNRDFNPATQQNTLPQDNRSEGDQQDQIMSTSSKRRNTNNSRCASLLQADPSTSAAANTEDLDSDDDEMSSAGDPSEQAKRPRTPRGRYSPDASQKRAHSRMSALSIETSRNTDLNADGSGPSSSSALSCALSTPDPDRLSSHKRRNAPPSSARSRKRRSPSVPMSQEEQSELDSDDEQDQSEMESLAIVTDDPTYKITPEHKSRFKEIKNNVSLDYEFNKGELAELYRSTKAEQARLPEQIQFGNVIMKTWYGSPFPAEFINVKLLYICEFCFFFARSDQIMQNHAKKCTFRAPPGVEIYRKEDISVFEVDGRIQKAYCQTLCLISRMFLESKTVFYDTEPFFFYIVTINDEVGCRFAGYFSKEKYEPDVNNLSCIMTLPRYQEKGLGRFLIDVSYALSRKEGWNGGPEQPLSDLGKKAYGGYWKTAIACSLVKFKDDIEFGDGISCGGGIFIYFESLKFKILSDIANDTGIHPHDVMLVVCGMQWGKLMTPEGSKVSFIEWNIDWKDVHAIDEMKKKGHAMKIQFDEDYLDWVPRKMHPSMDGFHELSKEEIAEDEERRKSLQKTPTVDDSMDTATPTSLCMPTSSVKKELRSRGHNRNTIGRNLQLELRNNIKVPEGKEVTDDETKEDCMRKKKKKSFSRCEDNASAIEKRRDDSPDEDEQPGPSSKPVARRHRGIRDFLEPAPSTSERKSGSSSGGHRKRTGDVKIDDSEDPTDDPVSSDDDDDRPFGAVVASQKLKNGMARMAKKVSKKKKSVSGKKFPPNFGARQEKKEPSDKPEIPGPSEGEDVLMEQGKEKQEKVKKSEDETTKDLNGEKLEDVGMATASEAEELHDDFHLNHMEEELPKNYDIGTPESYHSTVSSRANTPQPQIMTQQVHFSVDESQFEDNDAAPPLLVSEVNNLSVSESAEPLDDGPSDAPPLVQSSSIPGGYSSEDDDAPPRLSPQYGKTDEEEMIPEPSTVEIEAPAAPVQRQQSQHNGMHVDEPYRDPMSAGPSSSIQMTPQMMANGQPNMINTTPQLQHYSTPTSQQQTTPGSGGIPSCGPVYSHSTPEQQQQFMSPQMAGMPASVSSVHSVHNSNSMEMVGGPPSLQHTPQQQYDMGNSMGQVRFVVYKRFFLTFQFFQMQPENGVMVNGMSQNMNSNMDQQNQMMMQQQQQHGFNSPTRPAVVPQQPQQPPQQQQQPQQIPQQPPVPVPPAPAVTNGRRRSESGANAAGARKSRQRSTAAAAPTVPPVVPAAQMPYNPMQMMQHMPVHGYFPYGYHAYPQMPENGFGYGYANAYGYPPVFNPMPQMDPAVYQQRWQQMAAFNQGQVPADQNGAAAAAAAANYQFPPSAAGQMPYFQNNTR</sequence>
<feature type="compositionally biased region" description="Pro residues" evidence="6">
    <location>
        <begin position="1485"/>
        <end position="1495"/>
    </location>
</feature>
<feature type="compositionally biased region" description="Polar residues" evidence="6">
    <location>
        <begin position="304"/>
        <end position="314"/>
    </location>
</feature>
<feature type="region of interest" description="Disordered" evidence="6">
    <location>
        <begin position="851"/>
        <end position="903"/>
    </location>
</feature>
<evidence type="ECO:0000313" key="10">
    <source>
        <dbReference type="WormBase" id="CBG19389"/>
    </source>
</evidence>
<dbReference type="GO" id="GO:0003712">
    <property type="term" value="F:transcription coregulator activity"/>
    <property type="evidence" value="ECO:0000318"/>
    <property type="project" value="GO_Central"/>
</dbReference>
<feature type="compositionally biased region" description="Low complexity" evidence="6">
    <location>
        <begin position="135"/>
        <end position="156"/>
    </location>
</feature>
<feature type="region of interest" description="Disordered" evidence="6">
    <location>
        <begin position="1"/>
        <end position="23"/>
    </location>
</feature>
<reference evidence="8 9" key="1">
    <citation type="journal article" date="2003" name="PLoS Biol.">
        <title>The genome sequence of Caenorhabditis briggsae: a platform for comparative genomics.</title>
        <authorList>
            <person name="Stein L.D."/>
            <person name="Bao Z."/>
            <person name="Blasiar D."/>
            <person name="Blumenthal T."/>
            <person name="Brent M.R."/>
            <person name="Chen N."/>
            <person name="Chinwalla A."/>
            <person name="Clarke L."/>
            <person name="Clee C."/>
            <person name="Coghlan A."/>
            <person name="Coulson A."/>
            <person name="D'Eustachio P."/>
            <person name="Fitch D.H."/>
            <person name="Fulton L.A."/>
            <person name="Fulton R.E."/>
            <person name="Griffiths-Jones S."/>
            <person name="Harris T.W."/>
            <person name="Hillier L.W."/>
            <person name="Kamath R."/>
            <person name="Kuwabara P.E."/>
            <person name="Mardis E.R."/>
            <person name="Marra M.A."/>
            <person name="Miner T.L."/>
            <person name="Minx P."/>
            <person name="Mullikin J.C."/>
            <person name="Plumb R.W."/>
            <person name="Rogers J."/>
            <person name="Schein J.E."/>
            <person name="Sohrmann M."/>
            <person name="Spieth J."/>
            <person name="Stajich J.E."/>
            <person name="Wei C."/>
            <person name="Willey D."/>
            <person name="Wilson R.K."/>
            <person name="Durbin R."/>
            <person name="Waterston R.H."/>
        </authorList>
    </citation>
    <scope>NUCLEOTIDE SEQUENCE [LARGE SCALE GENOMIC DNA]</scope>
    <source>
        <strain evidence="8 9">AF16</strain>
    </source>
</reference>
<dbReference type="OMA" id="AGANPYW"/>
<evidence type="ECO:0000256" key="3">
    <source>
        <dbReference type="ARBA" id="ARBA00022679"/>
    </source>
</evidence>
<feature type="region of interest" description="Disordered" evidence="6">
    <location>
        <begin position="1446"/>
        <end position="1532"/>
    </location>
</feature>
<feature type="compositionally biased region" description="Basic and acidic residues" evidence="6">
    <location>
        <begin position="1067"/>
        <end position="1078"/>
    </location>
</feature>
<proteinExistence type="inferred from homology"/>
<dbReference type="Pfam" id="PF17772">
    <property type="entry name" value="zf-MYST"/>
    <property type="match status" value="1"/>
</dbReference>
<dbReference type="GO" id="GO:0000785">
    <property type="term" value="C:chromatin"/>
    <property type="evidence" value="ECO:0000318"/>
    <property type="project" value="GO_Central"/>
</dbReference>
<evidence type="ECO:0000256" key="5">
    <source>
        <dbReference type="PIRSR" id="PIRSR602717-51"/>
    </source>
</evidence>
<feature type="compositionally biased region" description="Basic and acidic residues" evidence="6">
    <location>
        <begin position="1092"/>
        <end position="1117"/>
    </location>
</feature>
<feature type="compositionally biased region" description="Basic and acidic residues" evidence="6">
    <location>
        <begin position="939"/>
        <end position="954"/>
    </location>
</feature>
<dbReference type="InterPro" id="IPR050603">
    <property type="entry name" value="MYST_HAT"/>
</dbReference>
<dbReference type="STRING" id="6238.A8XVI4"/>
<dbReference type="InterPro" id="IPR040706">
    <property type="entry name" value="Zf-MYST"/>
</dbReference>
<feature type="compositionally biased region" description="Acidic residues" evidence="6">
    <location>
        <begin position="1"/>
        <end position="15"/>
    </location>
</feature>
<feature type="active site" description="Proton donor/acceptor" evidence="5">
    <location>
        <position position="707"/>
    </location>
</feature>
<dbReference type="Gene3D" id="1.10.10.10">
    <property type="entry name" value="Winged helix-like DNA-binding domain superfamily/Winged helix DNA-binding domain"/>
    <property type="match status" value="1"/>
</dbReference>
<dbReference type="EMBL" id="HE601047">
    <property type="protein sequence ID" value="CAP36652.2"/>
    <property type="molecule type" value="Genomic_DNA"/>
</dbReference>
<dbReference type="Proteomes" id="UP000008549">
    <property type="component" value="Unassembled WGS sequence"/>
</dbReference>
<dbReference type="EC" id="2.3.1.48" evidence="2"/>
<evidence type="ECO:0000256" key="1">
    <source>
        <dbReference type="ARBA" id="ARBA00010107"/>
    </source>
</evidence>
<dbReference type="SUPFAM" id="SSF55729">
    <property type="entry name" value="Acyl-CoA N-acyltransferases (Nat)"/>
    <property type="match status" value="1"/>
</dbReference>
<feature type="compositionally biased region" description="Acidic residues" evidence="6">
    <location>
        <begin position="357"/>
        <end position="366"/>
    </location>
</feature>
<feature type="compositionally biased region" description="Low complexity" evidence="6">
    <location>
        <begin position="416"/>
        <end position="430"/>
    </location>
</feature>
<feature type="region of interest" description="Disordered" evidence="6">
    <location>
        <begin position="281"/>
        <end position="486"/>
    </location>
</feature>
<feature type="region of interest" description="Disordered" evidence="6">
    <location>
        <begin position="1179"/>
        <end position="1255"/>
    </location>
</feature>
<dbReference type="GO" id="GO:0006357">
    <property type="term" value="P:regulation of transcription by RNA polymerase II"/>
    <property type="evidence" value="ECO:0000318"/>
    <property type="project" value="GO_Central"/>
</dbReference>
<name>A8XVI4_CAEBR</name>
<dbReference type="InterPro" id="IPR016181">
    <property type="entry name" value="Acyl_CoA_acyltransferase"/>
</dbReference>
<dbReference type="Pfam" id="PF01853">
    <property type="entry name" value="MOZ_SAS"/>
    <property type="match status" value="1"/>
</dbReference>
<feature type="region of interest" description="Disordered" evidence="6">
    <location>
        <begin position="1267"/>
        <end position="1296"/>
    </location>
</feature>
<keyword evidence="9" id="KW-1185">Reference proteome</keyword>
<organism evidence="8 9">
    <name type="scientific">Caenorhabditis briggsae</name>
    <dbReference type="NCBI Taxonomy" id="6238"/>
    <lineage>
        <taxon>Eukaryota</taxon>
        <taxon>Metazoa</taxon>
        <taxon>Ecdysozoa</taxon>
        <taxon>Nematoda</taxon>
        <taxon>Chromadorea</taxon>
        <taxon>Rhabditida</taxon>
        <taxon>Rhabditina</taxon>
        <taxon>Rhabditomorpha</taxon>
        <taxon>Rhabditoidea</taxon>
        <taxon>Rhabditidae</taxon>
        <taxon>Peloderinae</taxon>
        <taxon>Caenorhabditis</taxon>
    </lineage>
</organism>
<feature type="compositionally biased region" description="Polar residues" evidence="6">
    <location>
        <begin position="1154"/>
        <end position="1166"/>
    </location>
</feature>
<feature type="compositionally biased region" description="Polar residues" evidence="6">
    <location>
        <begin position="403"/>
        <end position="412"/>
    </location>
</feature>